<dbReference type="Pfam" id="PF02305">
    <property type="entry name" value="Phage_F"/>
    <property type="match status" value="1"/>
</dbReference>
<dbReference type="GO" id="GO:0039615">
    <property type="term" value="C:T=1 icosahedral viral capsid"/>
    <property type="evidence" value="ECO:0007669"/>
    <property type="project" value="UniProtKB-KW"/>
</dbReference>
<keyword evidence="3" id="KW-1140">T=1 icosahedral capsid protein</keyword>
<dbReference type="Gene3D" id="2.60.169.10">
    <property type="entry name" value="Microviridae F protein"/>
    <property type="match status" value="2"/>
</dbReference>
<dbReference type="GO" id="GO:0005198">
    <property type="term" value="F:structural molecule activity"/>
    <property type="evidence" value="ECO:0007669"/>
    <property type="project" value="InterPro"/>
</dbReference>
<comment type="similarity">
    <text evidence="2">Belongs to the microviridae F protein family.</text>
</comment>
<dbReference type="InterPro" id="IPR003514">
    <property type="entry name" value="Microviridae_protein_F"/>
</dbReference>
<dbReference type="InterPro" id="IPR016184">
    <property type="entry name" value="Capsid/spike_ssDNA_virus"/>
</dbReference>
<evidence type="ECO:0000256" key="1">
    <source>
        <dbReference type="ARBA" id="ARBA00004328"/>
    </source>
</evidence>
<evidence type="ECO:0000256" key="4">
    <source>
        <dbReference type="ARBA" id="ARBA00022561"/>
    </source>
</evidence>
<organism evidence="6">
    <name type="scientific">Dipodfec virus RodF1_68</name>
    <dbReference type="NCBI Taxonomy" id="2929308"/>
    <lineage>
        <taxon>Viruses</taxon>
        <taxon>Monodnaviria</taxon>
        <taxon>Sangervirae</taxon>
        <taxon>Phixviricota</taxon>
        <taxon>Malgrandaviricetes</taxon>
        <taxon>Petitvirales</taxon>
        <taxon>Microviridae</taxon>
    </lineage>
</organism>
<reference evidence="6" key="1">
    <citation type="submission" date="2022-02" db="EMBL/GenBank/DDBJ databases">
        <title>Towards deciphering the DNA virus diversity associated with rodent species in the families Cricetidae and Heteromyidae.</title>
        <authorList>
            <person name="Lund M."/>
            <person name="Larsen B.B."/>
            <person name="Gryseels S."/>
            <person name="Kraberger S."/>
            <person name="Rowsey D.M."/>
            <person name="Steger L."/>
            <person name="Yule K.M."/>
            <person name="Upham N.S."/>
            <person name="Worobey M."/>
            <person name="Van Doorslaer K."/>
            <person name="Varsani A."/>
        </authorList>
    </citation>
    <scope>NUCLEOTIDE SEQUENCE</scope>
    <source>
        <strain evidence="6">NeonRodF1_68</strain>
    </source>
</reference>
<evidence type="ECO:0000256" key="5">
    <source>
        <dbReference type="ARBA" id="ARBA00022844"/>
    </source>
</evidence>
<keyword evidence="4" id="KW-0167">Capsid protein</keyword>
<keyword evidence="5" id="KW-0946">Virion</keyword>
<evidence type="ECO:0000313" key="6">
    <source>
        <dbReference type="EMBL" id="UPW41925.1"/>
    </source>
</evidence>
<evidence type="ECO:0000256" key="2">
    <source>
        <dbReference type="ARBA" id="ARBA00009963"/>
    </source>
</evidence>
<dbReference type="EMBL" id="OM869696">
    <property type="protein sequence ID" value="UPW41925.1"/>
    <property type="molecule type" value="Genomic_DNA"/>
</dbReference>
<proteinExistence type="inferred from homology"/>
<dbReference type="InterPro" id="IPR037002">
    <property type="entry name" value="Microviridae_protein_F_sf"/>
</dbReference>
<dbReference type="SUPFAM" id="SSF88645">
    <property type="entry name" value="ssDNA viruses"/>
    <property type="match status" value="1"/>
</dbReference>
<evidence type="ECO:0000256" key="3">
    <source>
        <dbReference type="ARBA" id="ARBA00022431"/>
    </source>
</evidence>
<name>A0A976R8D2_9VIRU</name>
<sequence length="626" mass="70734">MSIFNTVNLPKPFRSKYNLTHERKLSCQMGRLIPFFCEEVLPDDKWSVQSAFRLELAPLIAPLMHNVDVYQYFFYVPNYLLSSAWNTWISQGEPADSPNIPYPCRFILSDDQFRGLDADNLKLFVGPGTLLDYLGFSNENARTGKGYDSSVKGVDLKDYSCFPFLAYNGIWLNYFRNENFEPLPTEWGNPGGYVQGLDQTQNINLSDWKAWNFYYRNNVVAPIIYYLNPLDDDDFGGASGDAINTSRFLPHIKPRKANFMHDYFTSALPFTQRGPVVKIPLGETAKVVGTAQVNGVIDIDKPVLSSSSSSGLSFVTEGTTVRNKEVLNFYNSSGSTANIVGDGHLDNPITGISGNNMNGIAAANVDTSNLEVDLSEATGISILDLRRFAKLQSWLEKNAIGGNTPGENIRNHFGVRPSDQSLDKPIFLGGGRVPIDISNVLQTSQSTDTSALATPSGYARANGYAGFRNRYFREHGWILGLLYVMPRSTYMQGTRRYWDRKSRFDYFWMEFERIGEQPVYGYEIYDDGLASDENNGEFGYNPRYSDYKYIPSSVHGDFKTSLSFWHAARIFSERPKLNSSFLHLGDDINRIFAVDESVSDQKCWFWIRNTVKVRRPMLKNPTSILG</sequence>
<comment type="subcellular location">
    <subcellularLocation>
        <location evidence="1">Virion</location>
    </subcellularLocation>
</comment>
<accession>A0A976R8D2</accession>
<protein>
    <submittedName>
        <fullName evidence="6">Major capsid protein</fullName>
    </submittedName>
</protein>